<protein>
    <recommendedName>
        <fullName evidence="3">SAF domain-containing protein</fullName>
    </recommendedName>
</protein>
<evidence type="ECO:0000313" key="5">
    <source>
        <dbReference type="Proteomes" id="UP000294947"/>
    </source>
</evidence>
<organism evidence="4 5">
    <name type="scientific">Saccharopolyspora elongata</name>
    <dbReference type="NCBI Taxonomy" id="2530387"/>
    <lineage>
        <taxon>Bacteria</taxon>
        <taxon>Bacillati</taxon>
        <taxon>Actinomycetota</taxon>
        <taxon>Actinomycetes</taxon>
        <taxon>Pseudonocardiales</taxon>
        <taxon>Pseudonocardiaceae</taxon>
        <taxon>Saccharopolyspora</taxon>
    </lineage>
</organism>
<feature type="domain" description="SAF" evidence="3">
    <location>
        <begin position="68"/>
        <end position="126"/>
    </location>
</feature>
<evidence type="ECO:0000256" key="2">
    <source>
        <dbReference type="SAM" id="Phobius"/>
    </source>
</evidence>
<evidence type="ECO:0000313" key="4">
    <source>
        <dbReference type="EMBL" id="TDD41376.1"/>
    </source>
</evidence>
<dbReference type="OrthoDB" id="4168643at2"/>
<reference evidence="4 5" key="1">
    <citation type="submission" date="2019-03" db="EMBL/GenBank/DDBJ databases">
        <title>Draft genome sequences of novel Actinobacteria.</title>
        <authorList>
            <person name="Sahin N."/>
            <person name="Ay H."/>
            <person name="Saygin H."/>
        </authorList>
    </citation>
    <scope>NUCLEOTIDE SEQUENCE [LARGE SCALE GENOMIC DNA]</scope>
    <source>
        <strain evidence="4 5">7K502</strain>
    </source>
</reference>
<dbReference type="InterPro" id="IPR013974">
    <property type="entry name" value="SAF"/>
</dbReference>
<keyword evidence="2" id="KW-1133">Transmembrane helix</keyword>
<dbReference type="Pfam" id="PF08666">
    <property type="entry name" value="SAF"/>
    <property type="match status" value="1"/>
</dbReference>
<comment type="caution">
    <text evidence="4">The sequence shown here is derived from an EMBL/GenBank/DDBJ whole genome shotgun (WGS) entry which is preliminary data.</text>
</comment>
<dbReference type="EMBL" id="SMKW01000059">
    <property type="protein sequence ID" value="TDD41376.1"/>
    <property type="molecule type" value="Genomic_DNA"/>
</dbReference>
<name>A0A4R4YAD4_9PSEU</name>
<feature type="transmembrane region" description="Helical" evidence="2">
    <location>
        <begin position="36"/>
        <end position="61"/>
    </location>
</feature>
<evidence type="ECO:0000259" key="3">
    <source>
        <dbReference type="Pfam" id="PF08666"/>
    </source>
</evidence>
<dbReference type="RefSeq" id="WP_132492245.1">
    <property type="nucleotide sequence ID" value="NZ_SMKW01000059.1"/>
</dbReference>
<evidence type="ECO:0000256" key="1">
    <source>
        <dbReference type="SAM" id="MobiDB-lite"/>
    </source>
</evidence>
<feature type="region of interest" description="Disordered" evidence="1">
    <location>
        <begin position="1"/>
        <end position="25"/>
    </location>
</feature>
<keyword evidence="5" id="KW-1185">Reference proteome</keyword>
<keyword evidence="2" id="KW-0812">Transmembrane</keyword>
<gene>
    <name evidence="4" type="ORF">E1288_32895</name>
</gene>
<dbReference type="AlphaFoldDB" id="A0A4R4YAD4"/>
<sequence length="136" mass="14418">MSSTGIFAVTKPDSSDAKDGTTTAVRGPRVPRQRRWWLLGASLGVIIVSVAGTVGVVSAAWDREPMLQLVRDVSWGQPIRDADVTTVDLDPGVRRFVVADTDRGRVVGQIAAANLRAGQLLALSDVTTQAVPARGQ</sequence>
<proteinExistence type="predicted"/>
<keyword evidence="2" id="KW-0472">Membrane</keyword>
<dbReference type="Proteomes" id="UP000294947">
    <property type="component" value="Unassembled WGS sequence"/>
</dbReference>
<accession>A0A4R4YAD4</accession>
<dbReference type="CDD" id="cd11614">
    <property type="entry name" value="SAF_CpaB_FlgA_like"/>
    <property type="match status" value="1"/>
</dbReference>